<dbReference type="AlphaFoldDB" id="A0A9W8AZI9"/>
<organism evidence="1 2">
    <name type="scientific">Dimargaris verticillata</name>
    <dbReference type="NCBI Taxonomy" id="2761393"/>
    <lineage>
        <taxon>Eukaryota</taxon>
        <taxon>Fungi</taxon>
        <taxon>Fungi incertae sedis</taxon>
        <taxon>Zoopagomycota</taxon>
        <taxon>Kickxellomycotina</taxon>
        <taxon>Dimargaritomycetes</taxon>
        <taxon>Dimargaritales</taxon>
        <taxon>Dimargaritaceae</taxon>
        <taxon>Dimargaris</taxon>
    </lineage>
</organism>
<feature type="non-terminal residue" evidence="1">
    <location>
        <position position="1"/>
    </location>
</feature>
<comment type="caution">
    <text evidence="1">The sequence shown here is derived from an EMBL/GenBank/DDBJ whole genome shotgun (WGS) entry which is preliminary data.</text>
</comment>
<evidence type="ECO:0000313" key="2">
    <source>
        <dbReference type="Proteomes" id="UP001151582"/>
    </source>
</evidence>
<protein>
    <submittedName>
        <fullName evidence="1">Uncharacterized protein</fullName>
    </submittedName>
</protein>
<proteinExistence type="predicted"/>
<reference evidence="1" key="1">
    <citation type="submission" date="2022-07" db="EMBL/GenBank/DDBJ databases">
        <title>Phylogenomic reconstructions and comparative analyses of Kickxellomycotina fungi.</title>
        <authorList>
            <person name="Reynolds N.K."/>
            <person name="Stajich J.E."/>
            <person name="Barry K."/>
            <person name="Grigoriev I.V."/>
            <person name="Crous P."/>
            <person name="Smith M.E."/>
        </authorList>
    </citation>
    <scope>NUCLEOTIDE SEQUENCE</scope>
    <source>
        <strain evidence="1">RSA 567</strain>
    </source>
</reference>
<dbReference type="OrthoDB" id="10499477at2759"/>
<evidence type="ECO:0000313" key="1">
    <source>
        <dbReference type="EMBL" id="KAJ1968912.1"/>
    </source>
</evidence>
<dbReference type="EMBL" id="JANBQB010002031">
    <property type="protein sequence ID" value="KAJ1968912.1"/>
    <property type="molecule type" value="Genomic_DNA"/>
</dbReference>
<dbReference type="Proteomes" id="UP001151582">
    <property type="component" value="Unassembled WGS sequence"/>
</dbReference>
<name>A0A9W8AZI9_9FUNG</name>
<sequence length="111" mass="12352">ALIALLDDPQVVRFVASVPFADWPSAPAKASTPVANTSSAHWIEQLFYQLLANPITDKKVEGRLLTLLCSPTMAYLYHHRDVIHLASLIDPLCQRLVTIDTHDTTLPQVKH</sequence>
<accession>A0A9W8AZI9</accession>
<gene>
    <name evidence="1" type="ORF">H4R34_006217</name>
</gene>
<keyword evidence="2" id="KW-1185">Reference proteome</keyword>